<dbReference type="PANTHER" id="PTHR35789">
    <property type="entry name" value="SPORE GERMINATION PROTEIN B3"/>
    <property type="match status" value="1"/>
</dbReference>
<evidence type="ECO:0000256" key="7">
    <source>
        <dbReference type="ARBA" id="ARBA00023288"/>
    </source>
</evidence>
<protein>
    <submittedName>
        <fullName evidence="10">Ger(X)C family spore germination protein</fullName>
    </submittedName>
</protein>
<evidence type="ECO:0000256" key="6">
    <source>
        <dbReference type="ARBA" id="ARBA00023139"/>
    </source>
</evidence>
<dbReference type="NCBIfam" id="TIGR02887">
    <property type="entry name" value="spore_ger_x_C"/>
    <property type="match status" value="1"/>
</dbReference>
<comment type="similarity">
    <text evidence="2">Belongs to the GerABKC lipoprotein family.</text>
</comment>
<name>A0A927CAQ0_9BACL</name>
<evidence type="ECO:0000313" key="10">
    <source>
        <dbReference type="EMBL" id="MBD2863949.1"/>
    </source>
</evidence>
<dbReference type="GO" id="GO:0009847">
    <property type="term" value="P:spore germination"/>
    <property type="evidence" value="ECO:0007669"/>
    <property type="project" value="InterPro"/>
</dbReference>
<dbReference type="AlphaFoldDB" id="A0A927CAQ0"/>
<gene>
    <name evidence="10" type="ORF">IDH45_18320</name>
</gene>
<dbReference type="GO" id="GO:0016020">
    <property type="term" value="C:membrane"/>
    <property type="evidence" value="ECO:0007669"/>
    <property type="project" value="UniProtKB-SubCell"/>
</dbReference>
<keyword evidence="11" id="KW-1185">Reference proteome</keyword>
<dbReference type="Proteomes" id="UP000639396">
    <property type="component" value="Unassembled WGS sequence"/>
</dbReference>
<comment type="subcellular location">
    <subcellularLocation>
        <location evidence="1">Membrane</location>
        <topology evidence="1">Lipid-anchor</topology>
    </subcellularLocation>
</comment>
<dbReference type="InterPro" id="IPR057336">
    <property type="entry name" value="GerAC_N"/>
</dbReference>
<evidence type="ECO:0000313" key="11">
    <source>
        <dbReference type="Proteomes" id="UP000639396"/>
    </source>
</evidence>
<dbReference type="Gene3D" id="3.30.300.210">
    <property type="entry name" value="Nutrient germinant receptor protein C, domain 3"/>
    <property type="match status" value="1"/>
</dbReference>
<evidence type="ECO:0000256" key="4">
    <source>
        <dbReference type="ARBA" id="ARBA00022729"/>
    </source>
</evidence>
<dbReference type="PANTHER" id="PTHR35789:SF1">
    <property type="entry name" value="SPORE GERMINATION PROTEIN B3"/>
    <property type="match status" value="1"/>
</dbReference>
<dbReference type="Pfam" id="PF25198">
    <property type="entry name" value="Spore_GerAC_N"/>
    <property type="match status" value="1"/>
</dbReference>
<dbReference type="Pfam" id="PF05504">
    <property type="entry name" value="Spore_GerAC"/>
    <property type="match status" value="1"/>
</dbReference>
<dbReference type="EMBL" id="JACXJA010000024">
    <property type="protein sequence ID" value="MBD2863949.1"/>
    <property type="molecule type" value="Genomic_DNA"/>
</dbReference>
<accession>A0A927CAQ0</accession>
<evidence type="ECO:0000259" key="9">
    <source>
        <dbReference type="Pfam" id="PF25198"/>
    </source>
</evidence>
<feature type="domain" description="Spore germination GerAC-like C-terminal" evidence="8">
    <location>
        <begin position="256"/>
        <end position="423"/>
    </location>
</feature>
<sequence length="427" mass="47839">MTATGRRIEKEPNQPRPFLPSRLSRLALRAAAAWIVCSLLSGCWDRLEIEERAMVLGIGIDTETHEISGQDENITHVGEAFPKPKTDPIRLTAQIAVPGRIPLGPSDAGGGSQPGQKPIWVLEVVGHTMDDAIMNLQQKMADRLFWGHLRVIVISKELAKQGLANINDYLRRNTEVRRTTWIAISEGKASDLMGLTPQLERLPPLYLLNTMEHAVQMGKLPNIFAGRFWSAGSSKGTDPFLPYIKLLEAENIEIAGLAYFRADKLVGTTEPLEIAGFMGIKGLSPGGYGVVVHIPDSETTVMYQATHRKSRTKVEIRDGKPVMKLRIHTEGNLSEKSSEQVELDAYIIGQIERQINENGAKEYRNLIRKTQQRGSDIFGFGEYVRAKRPGYWASEVRTKERWEELYRTLEIELEVSNSIRRVGSKTT</sequence>
<dbReference type="InterPro" id="IPR046953">
    <property type="entry name" value="Spore_GerAC-like_C"/>
</dbReference>
<organism evidence="10 11">
    <name type="scientific">Paenibacillus oceani</name>
    <dbReference type="NCBI Taxonomy" id="2772510"/>
    <lineage>
        <taxon>Bacteria</taxon>
        <taxon>Bacillati</taxon>
        <taxon>Bacillota</taxon>
        <taxon>Bacilli</taxon>
        <taxon>Bacillales</taxon>
        <taxon>Paenibacillaceae</taxon>
        <taxon>Paenibacillus</taxon>
    </lineage>
</organism>
<evidence type="ECO:0000259" key="8">
    <source>
        <dbReference type="Pfam" id="PF05504"/>
    </source>
</evidence>
<evidence type="ECO:0000256" key="2">
    <source>
        <dbReference type="ARBA" id="ARBA00007886"/>
    </source>
</evidence>
<evidence type="ECO:0000256" key="5">
    <source>
        <dbReference type="ARBA" id="ARBA00023136"/>
    </source>
</evidence>
<evidence type="ECO:0000256" key="3">
    <source>
        <dbReference type="ARBA" id="ARBA00022544"/>
    </source>
</evidence>
<reference evidence="10" key="1">
    <citation type="submission" date="2020-09" db="EMBL/GenBank/DDBJ databases">
        <title>A novel bacterium of genus Paenibacillus, isolated from South China Sea.</title>
        <authorList>
            <person name="Huang H."/>
            <person name="Mo K."/>
            <person name="Hu Y."/>
        </authorList>
    </citation>
    <scope>NUCLEOTIDE SEQUENCE</scope>
    <source>
        <strain evidence="10">IB182363</strain>
    </source>
</reference>
<keyword evidence="3" id="KW-0309">Germination</keyword>
<keyword evidence="5" id="KW-0472">Membrane</keyword>
<keyword evidence="6" id="KW-0564">Palmitate</keyword>
<feature type="domain" description="Spore germination protein N-terminal" evidence="9">
    <location>
        <begin position="45"/>
        <end position="246"/>
    </location>
</feature>
<comment type="caution">
    <text evidence="10">The sequence shown here is derived from an EMBL/GenBank/DDBJ whole genome shotgun (WGS) entry which is preliminary data.</text>
</comment>
<keyword evidence="4" id="KW-0732">Signal</keyword>
<dbReference type="RefSeq" id="WP_190929577.1">
    <property type="nucleotide sequence ID" value="NZ_JACXJA010000024.1"/>
</dbReference>
<keyword evidence="7" id="KW-0449">Lipoprotein</keyword>
<dbReference type="InterPro" id="IPR008844">
    <property type="entry name" value="Spore_GerAC-like"/>
</dbReference>
<proteinExistence type="inferred from homology"/>
<dbReference type="InterPro" id="IPR038501">
    <property type="entry name" value="Spore_GerAC_C_sf"/>
</dbReference>
<evidence type="ECO:0000256" key="1">
    <source>
        <dbReference type="ARBA" id="ARBA00004635"/>
    </source>
</evidence>